<gene>
    <name evidence="1" type="ORF">QE152_g14139</name>
</gene>
<dbReference type="EMBL" id="JASPKY010000141">
    <property type="protein sequence ID" value="KAK9730892.1"/>
    <property type="molecule type" value="Genomic_DNA"/>
</dbReference>
<dbReference type="AlphaFoldDB" id="A0AAW1L7Q6"/>
<dbReference type="InterPro" id="IPR023211">
    <property type="entry name" value="DNA_pol_palm_dom_sf"/>
</dbReference>
<comment type="caution">
    <text evidence="1">The sequence shown here is derived from an EMBL/GenBank/DDBJ whole genome shotgun (WGS) entry which is preliminary data.</text>
</comment>
<evidence type="ECO:0008006" key="3">
    <source>
        <dbReference type="Google" id="ProtNLM"/>
    </source>
</evidence>
<dbReference type="Gene3D" id="3.90.1600.10">
    <property type="entry name" value="Palm domain of DNA polymerase"/>
    <property type="match status" value="1"/>
</dbReference>
<dbReference type="GO" id="GO:0071897">
    <property type="term" value="P:DNA biosynthetic process"/>
    <property type="evidence" value="ECO:0007669"/>
    <property type="project" value="UniProtKB-ARBA"/>
</dbReference>
<sequence>MAAAPTTSTAAPTTPIMSFMEAQTPSSPSSSSGSNLGQPSYPTVGRHMMCCTKRGLAWLCQVWPGLAWCGPVWLGGARCDSVWVGVTQLASVWPGLAWWGPMGLGLGWCDPVGVGVARFGLVGPDGTRFGWGRCGGPVWLGGARWDLVWVGVTQLGSVWPGLAWWGPMGLGLGWCDPVGVGVARFGMVWPDWGRCSPVWDGVAWLGFVWPGLEWCHPVGVGVARFGMVWPGWGSCGPVWSGVIRLGSVWPGLGWCGLAGVNQSKTTIVNEPAQFFSLLTNPTINVNTVQTINENTLVVNWEHKEEVYDPLPTVNVCLAAYTTAQARLKLYSYLEKLDDRVLYYDTDSVIYISRPGEWDVPIGSFLGEMTDELECYGEGSYITTFASGGPKLYAYRVYSPTQSKYHDTIKVKGITINHNTSKIVNFQTLCDMVLKEGEADEPTYVTTKQISRTATHEVVTKTGRKIFRCNFRKRKLLQDYNSVPYGYKSRKLE</sequence>
<dbReference type="Proteomes" id="UP001458880">
    <property type="component" value="Unassembled WGS sequence"/>
</dbReference>
<dbReference type="PANTHER" id="PTHR33568:SF3">
    <property type="entry name" value="DNA-DIRECTED DNA POLYMERASE"/>
    <property type="match status" value="1"/>
</dbReference>
<evidence type="ECO:0000313" key="2">
    <source>
        <dbReference type="Proteomes" id="UP001458880"/>
    </source>
</evidence>
<keyword evidence="2" id="KW-1185">Reference proteome</keyword>
<accession>A0AAW1L7Q6</accession>
<reference evidence="1 2" key="1">
    <citation type="journal article" date="2024" name="BMC Genomics">
        <title>De novo assembly and annotation of Popillia japonica's genome with initial clues to its potential as an invasive pest.</title>
        <authorList>
            <person name="Cucini C."/>
            <person name="Boschi S."/>
            <person name="Funari R."/>
            <person name="Cardaioli E."/>
            <person name="Iannotti N."/>
            <person name="Marturano G."/>
            <person name="Paoli F."/>
            <person name="Bruttini M."/>
            <person name="Carapelli A."/>
            <person name="Frati F."/>
            <person name="Nardi F."/>
        </authorList>
    </citation>
    <scope>NUCLEOTIDE SEQUENCE [LARGE SCALE GENOMIC DNA]</scope>
    <source>
        <strain evidence="1">DMR45628</strain>
    </source>
</reference>
<proteinExistence type="predicted"/>
<protein>
    <recommendedName>
        <fullName evidence="3">DNA-directed DNA polymerase</fullName>
    </recommendedName>
</protein>
<dbReference type="SUPFAM" id="SSF56672">
    <property type="entry name" value="DNA/RNA polymerases"/>
    <property type="match status" value="1"/>
</dbReference>
<evidence type="ECO:0000313" key="1">
    <source>
        <dbReference type="EMBL" id="KAK9730892.1"/>
    </source>
</evidence>
<dbReference type="PANTHER" id="PTHR33568">
    <property type="entry name" value="DNA POLYMERASE"/>
    <property type="match status" value="1"/>
</dbReference>
<dbReference type="InterPro" id="IPR043502">
    <property type="entry name" value="DNA/RNA_pol_sf"/>
</dbReference>
<name>A0AAW1L7Q6_POPJA</name>
<organism evidence="1 2">
    <name type="scientific">Popillia japonica</name>
    <name type="common">Japanese beetle</name>
    <dbReference type="NCBI Taxonomy" id="7064"/>
    <lineage>
        <taxon>Eukaryota</taxon>
        <taxon>Metazoa</taxon>
        <taxon>Ecdysozoa</taxon>
        <taxon>Arthropoda</taxon>
        <taxon>Hexapoda</taxon>
        <taxon>Insecta</taxon>
        <taxon>Pterygota</taxon>
        <taxon>Neoptera</taxon>
        <taxon>Endopterygota</taxon>
        <taxon>Coleoptera</taxon>
        <taxon>Polyphaga</taxon>
        <taxon>Scarabaeiformia</taxon>
        <taxon>Scarabaeidae</taxon>
        <taxon>Rutelinae</taxon>
        <taxon>Popillia</taxon>
    </lineage>
</organism>